<dbReference type="AlphaFoldDB" id="A0A098LD40"/>
<dbReference type="RefSeq" id="WP_045462277.1">
    <property type="nucleotide sequence ID" value="NZ_BBLT01000003.1"/>
</dbReference>
<dbReference type="OrthoDB" id="1153981at2"/>
<proteinExistence type="predicted"/>
<organism evidence="1 2">
    <name type="scientific">Sporocytophaga myxococcoides</name>
    <dbReference type="NCBI Taxonomy" id="153721"/>
    <lineage>
        <taxon>Bacteria</taxon>
        <taxon>Pseudomonadati</taxon>
        <taxon>Bacteroidota</taxon>
        <taxon>Cytophagia</taxon>
        <taxon>Cytophagales</taxon>
        <taxon>Cytophagaceae</taxon>
        <taxon>Sporocytophaga</taxon>
    </lineage>
</organism>
<accession>A0A098LD40</accession>
<name>A0A098LD40_9BACT</name>
<evidence type="ECO:0000313" key="2">
    <source>
        <dbReference type="Proteomes" id="UP000030185"/>
    </source>
</evidence>
<dbReference type="eggNOG" id="ENOG502Z7ZW">
    <property type="taxonomic scope" value="Bacteria"/>
</dbReference>
<sequence length="694" mass="80551">MKRGILLFVFTSILQLSFAQKDLERKLKQMHWDNAGPEFRQMKAPDRWKNESAVILATRIDYLGSFGRVRKSFTENIVIHYRVLLQDKASVREYSELTFNKNKITTNLIGKTNAYSFVAIKIVKPDGKEKEMDLTSAVKTDIGSEKDSKMAVPDLDQGDIIDFFIAIQSKDSEAPNITESDLLEEKYPVVYKQIRFVVPRQIRFNSKSFRGAPEFIKNQQGKDNIYTLIDTMRGRAPEILWDFPHRSSAEVRYKITNGKAVVHEDEALVARDALQNFDYNNQDIRYIEDFVHQISGKGKSQSAIVKEIYYLLRSPIFQKAYFNIEQGSPMDNHYVSERFFFLLNKYMKRYNIDHEIMIVPSRNYGPFCDLVNMSSCDLLLKVGKDSGFYLSRPTPFSIPGEIPYLFEGMEAVLAGYPKSITSSRINEQIPVSHKESNLTYSRYNLCFDSSDLFKVKVKRDVTAKGNNKAYHQYLIFTNHDYLREYDKPQYQSFSYSELKALVNEYSYLREKSEQQTDQENYERDRRVEVDIELELDTKISEYKNLTIKSAGMWEDMPDTEYSDEFIIDNATKKAGKNYILEVGKFIEKQTELSEEQLQRDRDIHMGFARTFNSEIMILIPEGYIVEGIDNLNINVSNAYGGFISAALLEQNKLVIKTSKYYTQNHCSAADWPYMVSFLNAAVKFSKSRILLKKL</sequence>
<evidence type="ECO:0008006" key="3">
    <source>
        <dbReference type="Google" id="ProtNLM"/>
    </source>
</evidence>
<evidence type="ECO:0000313" key="1">
    <source>
        <dbReference type="EMBL" id="GAL84831.1"/>
    </source>
</evidence>
<dbReference type="STRING" id="153721.MYP_2059"/>
<dbReference type="Gene3D" id="2.60.40.3140">
    <property type="match status" value="1"/>
</dbReference>
<reference evidence="1 2" key="1">
    <citation type="submission" date="2014-09" db="EMBL/GenBank/DDBJ databases">
        <title>Sporocytophaga myxococcoides PG-01 genome sequencing.</title>
        <authorList>
            <person name="Liu L."/>
            <person name="Gao P.J."/>
            <person name="Chen G.J."/>
            <person name="Wang L.S."/>
        </authorList>
    </citation>
    <scope>NUCLEOTIDE SEQUENCE [LARGE SCALE GENOMIC DNA]</scope>
    <source>
        <strain evidence="1 2">PG-01</strain>
    </source>
</reference>
<dbReference type="Proteomes" id="UP000030185">
    <property type="component" value="Unassembled WGS sequence"/>
</dbReference>
<dbReference type="EMBL" id="BBLT01000003">
    <property type="protein sequence ID" value="GAL84831.1"/>
    <property type="molecule type" value="Genomic_DNA"/>
</dbReference>
<dbReference type="Gene3D" id="2.60.120.1130">
    <property type="match status" value="1"/>
</dbReference>
<keyword evidence="2" id="KW-1185">Reference proteome</keyword>
<protein>
    <recommendedName>
        <fullName evidence="3">DUF3857 domain-containing protein</fullName>
    </recommendedName>
</protein>
<gene>
    <name evidence="1" type="ORF">MYP_2059</name>
</gene>
<comment type="caution">
    <text evidence="1">The sequence shown here is derived from an EMBL/GenBank/DDBJ whole genome shotgun (WGS) entry which is preliminary data.</text>
</comment>